<keyword evidence="3 4" id="KW-0408">Iron</keyword>
<keyword evidence="5" id="KW-0732">Signal</keyword>
<feature type="chain" id="PRO_5022762011" evidence="5">
    <location>
        <begin position="21"/>
        <end position="1022"/>
    </location>
</feature>
<dbReference type="InterPro" id="IPR009056">
    <property type="entry name" value="Cyt_c-like_dom"/>
</dbReference>
<evidence type="ECO:0000313" key="7">
    <source>
        <dbReference type="EMBL" id="TWT50347.1"/>
    </source>
</evidence>
<feature type="signal peptide" evidence="5">
    <location>
        <begin position="1"/>
        <end position="20"/>
    </location>
</feature>
<evidence type="ECO:0000256" key="2">
    <source>
        <dbReference type="ARBA" id="ARBA00022723"/>
    </source>
</evidence>
<evidence type="ECO:0000256" key="3">
    <source>
        <dbReference type="ARBA" id="ARBA00023004"/>
    </source>
</evidence>
<dbReference type="GO" id="GO:0020037">
    <property type="term" value="F:heme binding"/>
    <property type="evidence" value="ECO:0007669"/>
    <property type="project" value="InterPro"/>
</dbReference>
<name>A0A5C5WIE7_9BACT</name>
<dbReference type="PROSITE" id="PS51007">
    <property type="entry name" value="CYTC"/>
    <property type="match status" value="1"/>
</dbReference>
<dbReference type="GO" id="GO:0046872">
    <property type="term" value="F:metal ion binding"/>
    <property type="evidence" value="ECO:0007669"/>
    <property type="project" value="UniProtKB-KW"/>
</dbReference>
<dbReference type="Gene3D" id="1.10.760.10">
    <property type="entry name" value="Cytochrome c-like domain"/>
    <property type="match status" value="1"/>
</dbReference>
<proteinExistence type="predicted"/>
<dbReference type="InterPro" id="IPR022655">
    <property type="entry name" value="DUF1553"/>
</dbReference>
<dbReference type="PANTHER" id="PTHR35889">
    <property type="entry name" value="CYCLOINULO-OLIGOSACCHARIDE FRUCTANOTRANSFERASE-RELATED"/>
    <property type="match status" value="1"/>
</dbReference>
<feature type="domain" description="Cytochrome c" evidence="6">
    <location>
        <begin position="24"/>
        <end position="121"/>
    </location>
</feature>
<dbReference type="InterPro" id="IPR011429">
    <property type="entry name" value="Cyt_c_Planctomycete-type"/>
</dbReference>
<evidence type="ECO:0000256" key="1">
    <source>
        <dbReference type="ARBA" id="ARBA00022617"/>
    </source>
</evidence>
<reference evidence="7 8" key="1">
    <citation type="submission" date="2019-02" db="EMBL/GenBank/DDBJ databases">
        <title>Deep-cultivation of Planctomycetes and their phenomic and genomic characterization uncovers novel biology.</title>
        <authorList>
            <person name="Wiegand S."/>
            <person name="Jogler M."/>
            <person name="Boedeker C."/>
            <person name="Pinto D."/>
            <person name="Vollmers J."/>
            <person name="Rivas-Marin E."/>
            <person name="Kohn T."/>
            <person name="Peeters S.H."/>
            <person name="Heuer A."/>
            <person name="Rast P."/>
            <person name="Oberbeckmann S."/>
            <person name="Bunk B."/>
            <person name="Jeske O."/>
            <person name="Meyerdierks A."/>
            <person name="Storesund J.E."/>
            <person name="Kallscheuer N."/>
            <person name="Luecker S."/>
            <person name="Lage O.M."/>
            <person name="Pohl T."/>
            <person name="Merkel B.J."/>
            <person name="Hornburger P."/>
            <person name="Mueller R.-W."/>
            <person name="Bruemmer F."/>
            <person name="Labrenz M."/>
            <person name="Spormann A.M."/>
            <person name="Op Den Camp H."/>
            <person name="Overmann J."/>
            <person name="Amann R."/>
            <person name="Jetten M.S.M."/>
            <person name="Mascher T."/>
            <person name="Medema M.H."/>
            <person name="Devos D.P."/>
            <person name="Kaster A.-K."/>
            <person name="Ovreas L."/>
            <person name="Rohde M."/>
            <person name="Galperin M.Y."/>
            <person name="Jogler C."/>
        </authorList>
    </citation>
    <scope>NUCLEOTIDE SEQUENCE [LARGE SCALE GENOMIC DNA]</scope>
    <source>
        <strain evidence="7 8">Pla22</strain>
    </source>
</reference>
<dbReference type="InterPro" id="IPR011444">
    <property type="entry name" value="DUF1549"/>
</dbReference>
<organism evidence="7 8">
    <name type="scientific">Rubripirellula amarantea</name>
    <dbReference type="NCBI Taxonomy" id="2527999"/>
    <lineage>
        <taxon>Bacteria</taxon>
        <taxon>Pseudomonadati</taxon>
        <taxon>Planctomycetota</taxon>
        <taxon>Planctomycetia</taxon>
        <taxon>Pirellulales</taxon>
        <taxon>Pirellulaceae</taxon>
        <taxon>Rubripirellula</taxon>
    </lineage>
</organism>
<sequence length="1022" mass="115015" precursor="true">MLLRSFLVVLVAFIATGLRAADTISIDFGRDVLPILSENCLHCHGPDEAERQAGLRLDQAEAAYEDLGGYAAIVPGEPDESEVISRILTDDPDSMMPPPASHLQLSDNDRETLTEWIKQGGQYETHWAFALPQKSLASGIDAIVDQRLAARGLTRSPVASAETLCRRIYLDVIGLPPSPTQIDEFVASEKRDHETAVSDLVNRLLQSDAYAEKWSRHWLDVARYSDTNGFEKDMPRDQWAWRDWVIRSIAKDQPYNEFVVEQIAGDLLPNVTQDQLVATGFLRNGMVNEEGAIVNEQFRIEGIFDRMDCLGKAVLGLSLQCAQCHTHKFDPLTHDEYFGMFAFLNDTYEAQSWVYSDDQLKAIENIQKQVADIEEKIKADHPDWQSQLAEYVEKETKREADWESLKADELVWIGGLNHPTQEPDNSILVLGHPTTTGKIFVTAQPEKRHITAVRIEALRHGDLAFGGPGRSFWGTFAISEVEVWSRNSKEADWQSVKLSKANADFSETTKKLEPYYLPTRQDKTTEDRRVGPAAFLIDGNTRTAWRPDRGPMLRHTESVAMIKLEQPLDLPDGGEIKIQLTQDHGGNGGRANLQLGCYRLGVTDTDRPSLPAHDHAATIALKTKDMQALFRGWRQRNEMFKEANEQIDKLESSYPEAMTSVLHTAQTAPEHARTTRLLSRGSWDQPAHEVKPHTPTVLPALDVESPTRLDFARWLVSEDNPLAARVQVNRVWQAMFGRGIVETSEDFGTRTPEPEYAELLDWLAVDYVQHNWSLKHLVQRIVNSQTYQQTSTVDLELTVADPNNEWLARGPRFRAEAEVIRDVALTAAGLLHHQVGGPSIFPPVPPSLLEYNFFKPDYWDPATPPLRYRRSLYVFRKRSMPDPVLTTFDAPNSDAACARRVRSNTPLAALVSLNEPVFVEAAQAMALRVLREGGETDESRIDYAYRLVTGRHAKPAEVATLIEMLDHNSKRLADGWLSIDKVGFTNPDERPELPDGVIPRDVAAWAMVTRVLLNLDETLTKS</sequence>
<accession>A0A5C5WIE7</accession>
<evidence type="ECO:0000256" key="5">
    <source>
        <dbReference type="SAM" id="SignalP"/>
    </source>
</evidence>
<dbReference type="Pfam" id="PF07583">
    <property type="entry name" value="PSCyt2"/>
    <property type="match status" value="1"/>
</dbReference>
<dbReference type="PANTHER" id="PTHR35889:SF3">
    <property type="entry name" value="F-BOX DOMAIN-CONTAINING PROTEIN"/>
    <property type="match status" value="1"/>
</dbReference>
<evidence type="ECO:0000256" key="4">
    <source>
        <dbReference type="PROSITE-ProRule" id="PRU00433"/>
    </source>
</evidence>
<dbReference type="Proteomes" id="UP000316598">
    <property type="component" value="Unassembled WGS sequence"/>
</dbReference>
<evidence type="ECO:0000313" key="8">
    <source>
        <dbReference type="Proteomes" id="UP000316598"/>
    </source>
</evidence>
<dbReference type="GO" id="GO:0009055">
    <property type="term" value="F:electron transfer activity"/>
    <property type="evidence" value="ECO:0007669"/>
    <property type="project" value="InterPro"/>
</dbReference>
<evidence type="ECO:0000259" key="6">
    <source>
        <dbReference type="PROSITE" id="PS51007"/>
    </source>
</evidence>
<dbReference type="Pfam" id="PF07635">
    <property type="entry name" value="PSCyt1"/>
    <property type="match status" value="1"/>
</dbReference>
<dbReference type="RefSeq" id="WP_146515592.1">
    <property type="nucleotide sequence ID" value="NZ_SJPI01000002.1"/>
</dbReference>
<keyword evidence="2 4" id="KW-0479">Metal-binding</keyword>
<dbReference type="OrthoDB" id="127107at2"/>
<keyword evidence="1 4" id="KW-0349">Heme</keyword>
<protein>
    <submittedName>
        <fullName evidence="7">Planctomycete cytochrome C</fullName>
    </submittedName>
</protein>
<dbReference type="EMBL" id="SJPI01000002">
    <property type="protein sequence ID" value="TWT50347.1"/>
    <property type="molecule type" value="Genomic_DNA"/>
</dbReference>
<dbReference type="SUPFAM" id="SSF46626">
    <property type="entry name" value="Cytochrome c"/>
    <property type="match status" value="1"/>
</dbReference>
<dbReference type="Pfam" id="PF07587">
    <property type="entry name" value="PSD1"/>
    <property type="match status" value="1"/>
</dbReference>
<dbReference type="AlphaFoldDB" id="A0A5C5WIE7"/>
<comment type="caution">
    <text evidence="7">The sequence shown here is derived from an EMBL/GenBank/DDBJ whole genome shotgun (WGS) entry which is preliminary data.</text>
</comment>
<gene>
    <name evidence="7" type="ORF">Pla22_30890</name>
</gene>
<keyword evidence="8" id="KW-1185">Reference proteome</keyword>
<dbReference type="InterPro" id="IPR036909">
    <property type="entry name" value="Cyt_c-like_dom_sf"/>
</dbReference>